<feature type="domain" description="Nucleotidyl transferase" evidence="1">
    <location>
        <begin position="2"/>
        <end position="235"/>
    </location>
</feature>
<reference evidence="2 3" key="1">
    <citation type="journal article" date="2016" name="Nat. Commun.">
        <title>Thousands of microbial genomes shed light on interconnected biogeochemical processes in an aquifer system.</title>
        <authorList>
            <person name="Anantharaman K."/>
            <person name="Brown C.T."/>
            <person name="Hug L.A."/>
            <person name="Sharon I."/>
            <person name="Castelle C.J."/>
            <person name="Probst A.J."/>
            <person name="Thomas B.C."/>
            <person name="Singh A."/>
            <person name="Wilkins M.J."/>
            <person name="Karaoz U."/>
            <person name="Brodie E.L."/>
            <person name="Williams K.H."/>
            <person name="Hubbard S.S."/>
            <person name="Banfield J.F."/>
        </authorList>
    </citation>
    <scope>NUCLEOTIDE SEQUENCE [LARGE SCALE GENOMIC DNA]</scope>
</reference>
<dbReference type="InterPro" id="IPR005835">
    <property type="entry name" value="NTP_transferase_dom"/>
</dbReference>
<evidence type="ECO:0000313" key="2">
    <source>
        <dbReference type="EMBL" id="OHA51279.1"/>
    </source>
</evidence>
<comment type="caution">
    <text evidence="2">The sequence shown here is derived from an EMBL/GenBank/DDBJ whole genome shotgun (WGS) entry which is preliminary data.</text>
</comment>
<dbReference type="PANTHER" id="PTHR42883">
    <property type="entry name" value="GLUCOSE-1-PHOSPHATE THYMIDYLTRANSFERASE"/>
    <property type="match status" value="1"/>
</dbReference>
<sequence>MKAIITAGGRGTRLRPLTFTLNKHLVPIANKPMIFFALEKIAHAGIKEVGIIINPGDTELPTQIGDGSTWGFKITYIPQEGGALGLAHAVASAKKFVDNEPFLFYLGDNIVLTDLTFLIDRFNRDNLSALLAFSKVHDPQRFGVPEFDGDKLVRVIEKPVNPTSDFAVTGIYIYSPDIFDAVSNIKPSHRGELEISDAHTWLLENEKAVSWEEITGWWKDTGKPEDLLECNQLVLDNLDPPAGGWGTGENILMSASANIQGRVSIGSNVTIGDNTLINGPTIIGDNCIVENSYVGPYTSLGPNVKVFNTEIQNSIVLSGADINAHANIVASLIGTNAFIRSAKESIPLGHKLIVGDNSVLEL</sequence>
<gene>
    <name evidence="2" type="ORF">A3A97_02375</name>
</gene>
<dbReference type="GO" id="GO:0016740">
    <property type="term" value="F:transferase activity"/>
    <property type="evidence" value="ECO:0007669"/>
    <property type="project" value="UniProtKB-KW"/>
</dbReference>
<dbReference type="Proteomes" id="UP000176951">
    <property type="component" value="Unassembled WGS sequence"/>
</dbReference>
<dbReference type="Gene3D" id="3.90.550.10">
    <property type="entry name" value="Spore Coat Polysaccharide Biosynthesis Protein SpsA, Chain A"/>
    <property type="match status" value="1"/>
</dbReference>
<proteinExistence type="predicted"/>
<dbReference type="InterPro" id="IPR011004">
    <property type="entry name" value="Trimer_LpxA-like_sf"/>
</dbReference>
<evidence type="ECO:0000259" key="1">
    <source>
        <dbReference type="Pfam" id="PF00483"/>
    </source>
</evidence>
<protein>
    <submittedName>
        <fullName evidence="2">Glucose-1-phosphate thymidylyltransferase</fullName>
    </submittedName>
</protein>
<dbReference type="CDD" id="cd04189">
    <property type="entry name" value="G1P_TT_long"/>
    <property type="match status" value="1"/>
</dbReference>
<dbReference type="PANTHER" id="PTHR42883:SF2">
    <property type="entry name" value="THYMIDYLYLTRANSFERASE"/>
    <property type="match status" value="1"/>
</dbReference>
<accession>A0A1G2PU71</accession>
<organism evidence="2 3">
    <name type="scientific">Candidatus Terrybacteria bacterium RIFCSPLOWO2_01_FULL_40_23</name>
    <dbReference type="NCBI Taxonomy" id="1802366"/>
    <lineage>
        <taxon>Bacteria</taxon>
        <taxon>Candidatus Terryibacteriota</taxon>
    </lineage>
</organism>
<dbReference type="InterPro" id="IPR005908">
    <property type="entry name" value="G1P_thy_trans_l"/>
</dbReference>
<dbReference type="Pfam" id="PF00483">
    <property type="entry name" value="NTP_transferase"/>
    <property type="match status" value="1"/>
</dbReference>
<dbReference type="Pfam" id="PF14602">
    <property type="entry name" value="Hexapep_2"/>
    <property type="match status" value="1"/>
</dbReference>
<dbReference type="SUPFAM" id="SSF51161">
    <property type="entry name" value="Trimeric LpxA-like enzymes"/>
    <property type="match status" value="1"/>
</dbReference>
<dbReference type="Gene3D" id="2.160.10.10">
    <property type="entry name" value="Hexapeptide repeat proteins"/>
    <property type="match status" value="2"/>
</dbReference>
<name>A0A1G2PU71_9BACT</name>
<dbReference type="AlphaFoldDB" id="A0A1G2PU71"/>
<dbReference type="InterPro" id="IPR001451">
    <property type="entry name" value="Hexapep"/>
</dbReference>
<dbReference type="EMBL" id="MHSW01000024">
    <property type="protein sequence ID" value="OHA51279.1"/>
    <property type="molecule type" value="Genomic_DNA"/>
</dbReference>
<evidence type="ECO:0000313" key="3">
    <source>
        <dbReference type="Proteomes" id="UP000176951"/>
    </source>
</evidence>
<dbReference type="NCBIfam" id="TIGR01208">
    <property type="entry name" value="rmlA_long"/>
    <property type="match status" value="1"/>
</dbReference>
<keyword evidence="2" id="KW-0808">Transferase</keyword>
<dbReference type="InterPro" id="IPR029044">
    <property type="entry name" value="Nucleotide-diphossugar_trans"/>
</dbReference>
<dbReference type="SUPFAM" id="SSF53448">
    <property type="entry name" value="Nucleotide-diphospho-sugar transferases"/>
    <property type="match status" value="1"/>
</dbReference>